<dbReference type="Pfam" id="PF23023">
    <property type="entry name" value="Anti-Pycsar_Apyc1"/>
    <property type="match status" value="1"/>
</dbReference>
<dbReference type="STRING" id="1296120.A0A1B9H3V5"/>
<dbReference type="AlphaFoldDB" id="A0A1B9H3V5"/>
<feature type="region of interest" description="Disordered" evidence="1">
    <location>
        <begin position="1"/>
        <end position="22"/>
    </location>
</feature>
<dbReference type="Gene3D" id="3.60.15.10">
    <property type="entry name" value="Ribonuclease Z/Hydroxyacylglutathione hydrolase-like"/>
    <property type="match status" value="1"/>
</dbReference>
<protein>
    <submittedName>
        <fullName evidence="2">Ribonuclease Z</fullName>
    </submittedName>
</protein>
<feature type="region of interest" description="Disordered" evidence="1">
    <location>
        <begin position="362"/>
        <end position="432"/>
    </location>
</feature>
<name>A0A1B9H3V5_9TREE</name>
<feature type="compositionally biased region" description="Basic and acidic residues" evidence="1">
    <location>
        <begin position="344"/>
        <end position="355"/>
    </location>
</feature>
<feature type="region of interest" description="Disordered" evidence="1">
    <location>
        <begin position="522"/>
        <end position="595"/>
    </location>
</feature>
<dbReference type="EMBL" id="KI669492">
    <property type="protein sequence ID" value="OCF37953.1"/>
    <property type="molecule type" value="Genomic_DNA"/>
</dbReference>
<evidence type="ECO:0000256" key="1">
    <source>
        <dbReference type="SAM" id="MobiDB-lite"/>
    </source>
</evidence>
<dbReference type="PANTHER" id="PTHR46018:SF2">
    <property type="entry name" value="ZINC PHOSPHODIESTERASE ELAC PROTEIN 1"/>
    <property type="match status" value="1"/>
</dbReference>
<feature type="region of interest" description="Disordered" evidence="1">
    <location>
        <begin position="630"/>
        <end position="665"/>
    </location>
</feature>
<feature type="region of interest" description="Disordered" evidence="1">
    <location>
        <begin position="336"/>
        <end position="355"/>
    </location>
</feature>
<dbReference type="SUPFAM" id="SSF56281">
    <property type="entry name" value="Metallo-hydrolase/oxidoreductase"/>
    <property type="match status" value="1"/>
</dbReference>
<keyword evidence="3" id="KW-1185">Reference proteome</keyword>
<accession>A0A1B9H3V5</accession>
<dbReference type="Proteomes" id="UP000092666">
    <property type="component" value="Unassembled WGS sequence"/>
</dbReference>
<reference evidence="3" key="2">
    <citation type="submission" date="2013-12" db="EMBL/GenBank/DDBJ databases">
        <title>Evolution of pathogenesis and genome organization in the Tremellales.</title>
        <authorList>
            <person name="Cuomo C."/>
            <person name="Litvintseva A."/>
            <person name="Heitman J."/>
            <person name="Chen Y."/>
            <person name="Sun S."/>
            <person name="Springer D."/>
            <person name="Dromer F."/>
            <person name="Young S."/>
            <person name="Zeng Q."/>
            <person name="Chapman S."/>
            <person name="Gujja S."/>
            <person name="Saif S."/>
            <person name="Birren B."/>
        </authorList>
    </citation>
    <scope>NUCLEOTIDE SEQUENCE [LARGE SCALE GENOMIC DNA]</scope>
    <source>
        <strain evidence="3">BCC8398</strain>
    </source>
</reference>
<feature type="compositionally biased region" description="Polar residues" evidence="1">
    <location>
        <begin position="529"/>
        <end position="548"/>
    </location>
</feature>
<sequence length="665" mass="72054">MTHHKAQVKPKDRVQAKPPPPVSVTFLGTSSGGGPILSRNCSSLAVDFGQEIWVVDAADGTLMRLHQSSIRIANITRLFITHMHADHVLGIVAILMTIMSGVGNQPGDVEKTAALGLDKKPTFNIYGPVGVRKLIRTTLQLTSVNLSGVYAVHELMSKEEENKPSVGCGVEELHANEAVGMDLVADKDGVWRDVLVEGSGRSGRGWGVSAGPIHHRVPAVGYVLQEPTPRLPLDTAALIPLLQSNAAALASLDPPIKHPLSLLSYLTSLPPPKPYTLPSGETLHPPAPSGIHPRRLVIFGDCSGGTENPTFERMCNDASLLVHECTNAAIPGAIQRGQKGMSVRTRELEPSLEKKREKQFHAVWHPQKQQQQQQQQHSPDSNNHKRKAAQQGDVQGADETPGEVLSKDELNRQATRKKALGRGHSTPDEVGTFARKINANRVVVNHFSAMFPSGHYVSTEPFPSILSPISPYPYPTPQLPPSGSGGAVPERNLTSAELHTRVILQSIADQITHVWTGVTGGVRTPNAHGEQNGTMPKNTHTRFPSESPNLEIDDGDPDANGHAQVNTNEKNDEEKSGDVLPGESESRAHSSSASVRQAITARDFMVLNIPSHELSKREEDDIRRYKEEADRVTKEWSEKGGMWVSHGGGGKGDQGKRVWLGTSTE</sequence>
<reference evidence="2 3" key="1">
    <citation type="submission" date="2013-07" db="EMBL/GenBank/DDBJ databases">
        <title>The Genome Sequence of Cryptococcus heveanensis BCC8398.</title>
        <authorList>
            <consortium name="The Broad Institute Genome Sequencing Platform"/>
            <person name="Cuomo C."/>
            <person name="Litvintseva A."/>
            <person name="Chen Y."/>
            <person name="Heitman J."/>
            <person name="Sun S."/>
            <person name="Springer D."/>
            <person name="Dromer F."/>
            <person name="Young S.K."/>
            <person name="Zeng Q."/>
            <person name="Gargeya S."/>
            <person name="Fitzgerald M."/>
            <person name="Abouelleil A."/>
            <person name="Alvarado L."/>
            <person name="Berlin A.M."/>
            <person name="Chapman S.B."/>
            <person name="Dewar J."/>
            <person name="Goldberg J."/>
            <person name="Griggs A."/>
            <person name="Gujja S."/>
            <person name="Hansen M."/>
            <person name="Howarth C."/>
            <person name="Imamovic A."/>
            <person name="Larimer J."/>
            <person name="McCowan C."/>
            <person name="Murphy C."/>
            <person name="Pearson M."/>
            <person name="Priest M."/>
            <person name="Roberts A."/>
            <person name="Saif S."/>
            <person name="Shea T."/>
            <person name="Sykes S."/>
            <person name="Wortman J."/>
            <person name="Nusbaum C."/>
            <person name="Birren B."/>
        </authorList>
    </citation>
    <scope>NUCLEOTIDE SEQUENCE [LARGE SCALE GENOMIC DNA]</scope>
    <source>
        <strain evidence="2 3">BCC8398</strain>
    </source>
</reference>
<organism evidence="2 3">
    <name type="scientific">Kwoniella heveanensis BCC8398</name>
    <dbReference type="NCBI Taxonomy" id="1296120"/>
    <lineage>
        <taxon>Eukaryota</taxon>
        <taxon>Fungi</taxon>
        <taxon>Dikarya</taxon>
        <taxon>Basidiomycota</taxon>
        <taxon>Agaricomycotina</taxon>
        <taxon>Tremellomycetes</taxon>
        <taxon>Tremellales</taxon>
        <taxon>Cryptococcaceae</taxon>
        <taxon>Kwoniella</taxon>
    </lineage>
</organism>
<dbReference type="PANTHER" id="PTHR46018">
    <property type="entry name" value="ZINC PHOSPHODIESTERASE ELAC PROTEIN 1"/>
    <property type="match status" value="1"/>
</dbReference>
<feature type="compositionally biased region" description="Low complexity" evidence="1">
    <location>
        <begin position="367"/>
        <end position="376"/>
    </location>
</feature>
<dbReference type="OrthoDB" id="527344at2759"/>
<evidence type="ECO:0000313" key="3">
    <source>
        <dbReference type="Proteomes" id="UP000092666"/>
    </source>
</evidence>
<proteinExistence type="predicted"/>
<dbReference type="GO" id="GO:0005634">
    <property type="term" value="C:nucleus"/>
    <property type="evidence" value="ECO:0007669"/>
    <property type="project" value="TreeGrafter"/>
</dbReference>
<gene>
    <name evidence="2" type="ORF">I316_00177</name>
</gene>
<evidence type="ECO:0000313" key="2">
    <source>
        <dbReference type="EMBL" id="OCF37953.1"/>
    </source>
</evidence>
<dbReference type="GO" id="GO:0042781">
    <property type="term" value="F:3'-tRNA processing endoribonuclease activity"/>
    <property type="evidence" value="ECO:0007669"/>
    <property type="project" value="TreeGrafter"/>
</dbReference>
<dbReference type="InterPro" id="IPR036866">
    <property type="entry name" value="RibonucZ/Hydroxyglut_hydro"/>
</dbReference>